<feature type="compositionally biased region" description="Low complexity" evidence="1">
    <location>
        <begin position="26"/>
        <end position="39"/>
    </location>
</feature>
<proteinExistence type="predicted"/>
<dbReference type="SUPFAM" id="SSF82199">
    <property type="entry name" value="SET domain"/>
    <property type="match status" value="1"/>
</dbReference>
<protein>
    <recommendedName>
        <fullName evidence="2">SET domain-containing protein</fullName>
    </recommendedName>
</protein>
<dbReference type="Gene3D" id="3.90.1410.10">
    <property type="entry name" value="set domain protein methyltransferase, domain 1"/>
    <property type="match status" value="2"/>
</dbReference>
<evidence type="ECO:0000313" key="4">
    <source>
        <dbReference type="Proteomes" id="UP001189429"/>
    </source>
</evidence>
<dbReference type="PANTHER" id="PTHR13271:SF154">
    <property type="entry name" value="GRIP DOMAIN-CONTAINING PROTEIN"/>
    <property type="match status" value="1"/>
</dbReference>
<dbReference type="InterPro" id="IPR001214">
    <property type="entry name" value="SET_dom"/>
</dbReference>
<name>A0ABN9XJT5_9DINO</name>
<dbReference type="PANTHER" id="PTHR13271">
    <property type="entry name" value="UNCHARACTERIZED PUTATIVE METHYLTRANSFERASE"/>
    <property type="match status" value="1"/>
</dbReference>
<evidence type="ECO:0000313" key="3">
    <source>
        <dbReference type="EMBL" id="CAK0898247.1"/>
    </source>
</evidence>
<dbReference type="Proteomes" id="UP001189429">
    <property type="component" value="Unassembled WGS sequence"/>
</dbReference>
<comment type="caution">
    <text evidence="3">The sequence shown here is derived from an EMBL/GenBank/DDBJ whole genome shotgun (WGS) entry which is preliminary data.</text>
</comment>
<sequence length="575" mass="59823">MAAAEGAPGVGEAAARPGKRRRLGEAAAPAAPSGALQDAPGAAAGAAEVGAGEAALTEAAAWILQRGGTVDGVRVEEAGAAGRRLVAARDLPAGFTFMRVPESCVLSVDACAAMLARLGAARTQPWGQPGLVSKSPQNRPGRSPCPAQPLATHPNAWGQGRSAHLGQGVETAPYCLVGLLGPAVAGSRGCPCTTPAPCQAVPHGQSMQQLFRLVVPEEVVEEDLRAEGAASQPLPMATRRAALYAALMLGPAAGGGEALAGLLGQLQRREAAATTPFVWPGDATAGQAAWRDVPRPIAEEWRGFLGSLSAEYAELFPALCEAFPASFPVERCTWEAWLRAHSTYTSRAFPRQPGSCSADGVLLPLLDMLNHDSASANVEWRGAGLTERSGARTTRAVAAGEELVYSYGCKGNAELILVMASPYGATRTSSQGWWLTRKSCGGQRGRGSARLRRPSTWPWTRCAGSPTSASEAALGKLSSSCRWTTSPLAREGAALGRLCASCAAPHTCSSTGPRQRTSCRKSCGARARASWARRATARRGAWTTGRPTSRGRTASTASRSARRGAPRRPPAWSRL</sequence>
<feature type="region of interest" description="Disordered" evidence="1">
    <location>
        <begin position="125"/>
        <end position="146"/>
    </location>
</feature>
<evidence type="ECO:0000256" key="1">
    <source>
        <dbReference type="SAM" id="MobiDB-lite"/>
    </source>
</evidence>
<dbReference type="InterPro" id="IPR046341">
    <property type="entry name" value="SET_dom_sf"/>
</dbReference>
<dbReference type="Pfam" id="PF00856">
    <property type="entry name" value="SET"/>
    <property type="match status" value="1"/>
</dbReference>
<reference evidence="3" key="1">
    <citation type="submission" date="2023-10" db="EMBL/GenBank/DDBJ databases">
        <authorList>
            <person name="Chen Y."/>
            <person name="Shah S."/>
            <person name="Dougan E. K."/>
            <person name="Thang M."/>
            <person name="Chan C."/>
        </authorList>
    </citation>
    <scope>NUCLEOTIDE SEQUENCE [LARGE SCALE GENOMIC DNA]</scope>
</reference>
<gene>
    <name evidence="3" type="ORF">PCOR1329_LOCUS76166</name>
</gene>
<feature type="region of interest" description="Disordered" evidence="1">
    <location>
        <begin position="1"/>
        <end position="39"/>
    </location>
</feature>
<organism evidence="3 4">
    <name type="scientific">Prorocentrum cordatum</name>
    <dbReference type="NCBI Taxonomy" id="2364126"/>
    <lineage>
        <taxon>Eukaryota</taxon>
        <taxon>Sar</taxon>
        <taxon>Alveolata</taxon>
        <taxon>Dinophyceae</taxon>
        <taxon>Prorocentrales</taxon>
        <taxon>Prorocentraceae</taxon>
        <taxon>Prorocentrum</taxon>
    </lineage>
</organism>
<dbReference type="CDD" id="cd10527">
    <property type="entry name" value="SET_LSMT"/>
    <property type="match status" value="1"/>
</dbReference>
<dbReference type="EMBL" id="CAUYUJ010020448">
    <property type="protein sequence ID" value="CAK0898247.1"/>
    <property type="molecule type" value="Genomic_DNA"/>
</dbReference>
<dbReference type="PROSITE" id="PS50280">
    <property type="entry name" value="SET"/>
    <property type="match status" value="1"/>
</dbReference>
<feature type="compositionally biased region" description="Low complexity" evidence="1">
    <location>
        <begin position="1"/>
        <end position="16"/>
    </location>
</feature>
<feature type="region of interest" description="Disordered" evidence="1">
    <location>
        <begin position="534"/>
        <end position="575"/>
    </location>
</feature>
<dbReference type="InterPro" id="IPR050600">
    <property type="entry name" value="SETD3_SETD6_MTase"/>
</dbReference>
<feature type="compositionally biased region" description="Low complexity" evidence="1">
    <location>
        <begin position="534"/>
        <end position="559"/>
    </location>
</feature>
<evidence type="ECO:0000259" key="2">
    <source>
        <dbReference type="PROSITE" id="PS50280"/>
    </source>
</evidence>
<keyword evidence="4" id="KW-1185">Reference proteome</keyword>
<feature type="domain" description="SET" evidence="2">
    <location>
        <begin position="71"/>
        <end position="408"/>
    </location>
</feature>
<accession>A0ABN9XJT5</accession>